<evidence type="ECO:0000256" key="2">
    <source>
        <dbReference type="ARBA" id="ARBA00004236"/>
    </source>
</evidence>
<keyword evidence="3" id="KW-0813">Transport</keyword>
<evidence type="ECO:0000256" key="5">
    <source>
        <dbReference type="ARBA" id="ARBA00022692"/>
    </source>
</evidence>
<feature type="transmembrane region" description="Helical" evidence="11">
    <location>
        <begin position="170"/>
        <end position="191"/>
    </location>
</feature>
<dbReference type="InterPro" id="IPR006028">
    <property type="entry name" value="GABAA/Glycine_rcpt"/>
</dbReference>
<name>A0A7R9KHV6_9ACAR</name>
<keyword evidence="10" id="KW-0407">Ion channel</keyword>
<keyword evidence="9 11" id="KW-0472">Membrane</keyword>
<dbReference type="OrthoDB" id="6490394at2759"/>
<dbReference type="InterPro" id="IPR036719">
    <property type="entry name" value="Neuro-gated_channel_TM_sf"/>
</dbReference>
<dbReference type="InterPro" id="IPR006201">
    <property type="entry name" value="Neur_channel"/>
</dbReference>
<dbReference type="Gene3D" id="2.70.170.10">
    <property type="entry name" value="Neurotransmitter-gated ion-channel ligand-binding domain"/>
    <property type="match status" value="1"/>
</dbReference>
<dbReference type="AlphaFoldDB" id="A0A7R9KHV6"/>
<evidence type="ECO:0000256" key="8">
    <source>
        <dbReference type="ARBA" id="ARBA00023065"/>
    </source>
</evidence>
<keyword evidence="8" id="KW-0406">Ion transport</keyword>
<dbReference type="Gene3D" id="1.20.58.390">
    <property type="entry name" value="Neurotransmitter-gated ion-channel transmembrane domain"/>
    <property type="match status" value="1"/>
</dbReference>
<dbReference type="GO" id="GO:0005254">
    <property type="term" value="F:chloride channel activity"/>
    <property type="evidence" value="ECO:0007669"/>
    <property type="project" value="UniProtKB-ARBA"/>
</dbReference>
<dbReference type="Pfam" id="PF02931">
    <property type="entry name" value="Neur_chan_LBD"/>
    <property type="match status" value="1"/>
</dbReference>
<feature type="transmembrane region" description="Helical" evidence="11">
    <location>
        <begin position="231"/>
        <end position="255"/>
    </location>
</feature>
<dbReference type="InterPro" id="IPR038050">
    <property type="entry name" value="Neuro_actylchol_rec"/>
</dbReference>
<organism evidence="14">
    <name type="scientific">Medioppia subpectinata</name>
    <dbReference type="NCBI Taxonomy" id="1979941"/>
    <lineage>
        <taxon>Eukaryota</taxon>
        <taxon>Metazoa</taxon>
        <taxon>Ecdysozoa</taxon>
        <taxon>Arthropoda</taxon>
        <taxon>Chelicerata</taxon>
        <taxon>Arachnida</taxon>
        <taxon>Acari</taxon>
        <taxon>Acariformes</taxon>
        <taxon>Sarcoptiformes</taxon>
        <taxon>Oribatida</taxon>
        <taxon>Brachypylina</taxon>
        <taxon>Oppioidea</taxon>
        <taxon>Oppiidae</taxon>
        <taxon>Medioppia</taxon>
    </lineage>
</organism>
<dbReference type="Proteomes" id="UP000759131">
    <property type="component" value="Unassembled WGS sequence"/>
</dbReference>
<evidence type="ECO:0000259" key="12">
    <source>
        <dbReference type="Pfam" id="PF02931"/>
    </source>
</evidence>
<keyword evidence="4" id="KW-1003">Cell membrane</keyword>
<keyword evidence="15" id="KW-1185">Reference proteome</keyword>
<evidence type="ECO:0000313" key="14">
    <source>
        <dbReference type="EMBL" id="CAD7622180.1"/>
    </source>
</evidence>
<feature type="domain" description="Neurotransmitter-gated ion-channel ligand-binding" evidence="12">
    <location>
        <begin position="16"/>
        <end position="119"/>
    </location>
</feature>
<dbReference type="EMBL" id="OC855536">
    <property type="protein sequence ID" value="CAD7622180.1"/>
    <property type="molecule type" value="Genomic_DNA"/>
</dbReference>
<sequence>MSESQTQESVVWTLDNLIPKDYNKHTIPVINGSQMTISIGIEVFDLVSVVESGQYFIMDFNFQQKWKDHRLVLPINMQRDSNIILDSSWASKLWTPDTYFSNALETKILMTRNNKSVSLEWNYFKSPPLDDNPKFRLRDTDIGLCERQTHLGYFGCLTAKIKLVRRVSYYVIRVYGPTFLTTISSFVGFWIPVLAWPARVALLVTPLLTLVTQNINVNSEINVSYVVALHWWMSVCIFFVFMSLIEFAVAISWAWMASDRKALRATQGFTEVPKTDNYTNKRAFCHCGRLVGNILYYVFGNIDFTKEPLNRNKVDYASRIIFPK</sequence>
<keyword evidence="7 11" id="KW-1133">Transmembrane helix</keyword>
<dbReference type="GO" id="GO:0005886">
    <property type="term" value="C:plasma membrane"/>
    <property type="evidence" value="ECO:0007669"/>
    <property type="project" value="UniProtKB-SubCell"/>
</dbReference>
<keyword evidence="6" id="KW-0732">Signal</keyword>
<reference evidence="14" key="1">
    <citation type="submission" date="2020-11" db="EMBL/GenBank/DDBJ databases">
        <authorList>
            <person name="Tran Van P."/>
        </authorList>
    </citation>
    <scope>NUCLEOTIDE SEQUENCE</scope>
</reference>
<dbReference type="Pfam" id="PF02932">
    <property type="entry name" value="Neur_chan_memb"/>
    <property type="match status" value="1"/>
</dbReference>
<dbReference type="PRINTS" id="PR00253">
    <property type="entry name" value="GABAARECEPTR"/>
</dbReference>
<comment type="subcellular location">
    <subcellularLocation>
        <location evidence="2">Cell membrane</location>
    </subcellularLocation>
    <subcellularLocation>
        <location evidence="1">Membrane</location>
        <topology evidence="1">Multi-pass membrane protein</topology>
    </subcellularLocation>
</comment>
<dbReference type="InterPro" id="IPR036734">
    <property type="entry name" value="Neur_chan_lig-bd_sf"/>
</dbReference>
<evidence type="ECO:0000313" key="15">
    <source>
        <dbReference type="Proteomes" id="UP000759131"/>
    </source>
</evidence>
<evidence type="ECO:0000256" key="10">
    <source>
        <dbReference type="ARBA" id="ARBA00023303"/>
    </source>
</evidence>
<evidence type="ECO:0000259" key="13">
    <source>
        <dbReference type="Pfam" id="PF02932"/>
    </source>
</evidence>
<keyword evidence="5 11" id="KW-0812">Transmembrane</keyword>
<evidence type="ECO:0000256" key="4">
    <source>
        <dbReference type="ARBA" id="ARBA00022475"/>
    </source>
</evidence>
<feature type="domain" description="Neurotransmitter-gated ion-channel transmembrane" evidence="13">
    <location>
        <begin position="175"/>
        <end position="262"/>
    </location>
</feature>
<dbReference type="SUPFAM" id="SSF63712">
    <property type="entry name" value="Nicotinic receptor ligand binding domain-like"/>
    <property type="match status" value="1"/>
</dbReference>
<dbReference type="InterPro" id="IPR006202">
    <property type="entry name" value="Neur_chan_lig-bd"/>
</dbReference>
<dbReference type="GO" id="GO:0099095">
    <property type="term" value="F:ligand-gated monoatomic anion channel activity"/>
    <property type="evidence" value="ECO:0007669"/>
    <property type="project" value="UniProtKB-ARBA"/>
</dbReference>
<gene>
    <name evidence="14" type="ORF">OSB1V03_LOCUS2647</name>
</gene>
<dbReference type="EMBL" id="CAJPIZ010000961">
    <property type="protein sequence ID" value="CAG2102610.1"/>
    <property type="molecule type" value="Genomic_DNA"/>
</dbReference>
<evidence type="ECO:0000256" key="7">
    <source>
        <dbReference type="ARBA" id="ARBA00022989"/>
    </source>
</evidence>
<dbReference type="InterPro" id="IPR006029">
    <property type="entry name" value="Neurotrans-gated_channel_TM"/>
</dbReference>
<dbReference type="SUPFAM" id="SSF90112">
    <property type="entry name" value="Neurotransmitter-gated ion-channel transmembrane pore"/>
    <property type="match status" value="1"/>
</dbReference>
<dbReference type="GO" id="GO:0005230">
    <property type="term" value="F:extracellular ligand-gated monoatomic ion channel activity"/>
    <property type="evidence" value="ECO:0007669"/>
    <property type="project" value="InterPro"/>
</dbReference>
<dbReference type="PANTHER" id="PTHR18945">
    <property type="entry name" value="NEUROTRANSMITTER GATED ION CHANNEL"/>
    <property type="match status" value="1"/>
</dbReference>
<evidence type="ECO:0000256" key="1">
    <source>
        <dbReference type="ARBA" id="ARBA00004141"/>
    </source>
</evidence>
<evidence type="ECO:0000256" key="9">
    <source>
        <dbReference type="ARBA" id="ARBA00023136"/>
    </source>
</evidence>
<dbReference type="GO" id="GO:0004888">
    <property type="term" value="F:transmembrane signaling receptor activity"/>
    <property type="evidence" value="ECO:0007669"/>
    <property type="project" value="InterPro"/>
</dbReference>
<evidence type="ECO:0000256" key="11">
    <source>
        <dbReference type="SAM" id="Phobius"/>
    </source>
</evidence>
<evidence type="ECO:0000256" key="6">
    <source>
        <dbReference type="ARBA" id="ARBA00022729"/>
    </source>
</evidence>
<evidence type="ECO:0000256" key="3">
    <source>
        <dbReference type="ARBA" id="ARBA00022448"/>
    </source>
</evidence>
<proteinExistence type="predicted"/>
<accession>A0A7R9KHV6</accession>
<protein>
    <submittedName>
        <fullName evidence="14">Uncharacterized protein</fullName>
    </submittedName>
</protein>